<feature type="region of interest" description="Disordered" evidence="1">
    <location>
        <begin position="1"/>
        <end position="100"/>
    </location>
</feature>
<gene>
    <name evidence="2" type="ORF">WJX73_001622</name>
</gene>
<evidence type="ECO:0000313" key="3">
    <source>
        <dbReference type="Proteomes" id="UP001465755"/>
    </source>
</evidence>
<protein>
    <submittedName>
        <fullName evidence="2">Uncharacterized protein</fullName>
    </submittedName>
</protein>
<dbReference type="Proteomes" id="UP001465755">
    <property type="component" value="Unassembled WGS sequence"/>
</dbReference>
<keyword evidence="3" id="KW-1185">Reference proteome</keyword>
<reference evidence="2 3" key="1">
    <citation type="journal article" date="2024" name="Nat. Commun.">
        <title>Phylogenomics reveals the evolutionary origins of lichenization in chlorophyte algae.</title>
        <authorList>
            <person name="Puginier C."/>
            <person name="Libourel C."/>
            <person name="Otte J."/>
            <person name="Skaloud P."/>
            <person name="Haon M."/>
            <person name="Grisel S."/>
            <person name="Petersen M."/>
            <person name="Berrin J.G."/>
            <person name="Delaux P.M."/>
            <person name="Dal Grande F."/>
            <person name="Keller J."/>
        </authorList>
    </citation>
    <scope>NUCLEOTIDE SEQUENCE [LARGE SCALE GENOMIC DNA]</scope>
    <source>
        <strain evidence="2 3">SAG 2036</strain>
    </source>
</reference>
<comment type="caution">
    <text evidence="2">The sequence shown here is derived from an EMBL/GenBank/DDBJ whole genome shotgun (WGS) entry which is preliminary data.</text>
</comment>
<feature type="compositionally biased region" description="Basic and acidic residues" evidence="1">
    <location>
        <begin position="22"/>
        <end position="56"/>
    </location>
</feature>
<evidence type="ECO:0000256" key="1">
    <source>
        <dbReference type="SAM" id="MobiDB-lite"/>
    </source>
</evidence>
<evidence type="ECO:0000313" key="2">
    <source>
        <dbReference type="EMBL" id="KAK9786176.1"/>
    </source>
</evidence>
<dbReference type="EMBL" id="JALJOQ010000279">
    <property type="protein sequence ID" value="KAK9786176.1"/>
    <property type="molecule type" value="Genomic_DNA"/>
</dbReference>
<organism evidence="2 3">
    <name type="scientific">Symbiochloris irregularis</name>
    <dbReference type="NCBI Taxonomy" id="706552"/>
    <lineage>
        <taxon>Eukaryota</taxon>
        <taxon>Viridiplantae</taxon>
        <taxon>Chlorophyta</taxon>
        <taxon>core chlorophytes</taxon>
        <taxon>Trebouxiophyceae</taxon>
        <taxon>Trebouxiales</taxon>
        <taxon>Trebouxiaceae</taxon>
        <taxon>Symbiochloris</taxon>
    </lineage>
</organism>
<name>A0AAW1NN82_9CHLO</name>
<dbReference type="AlphaFoldDB" id="A0AAW1NN82"/>
<accession>A0AAW1NN82</accession>
<feature type="compositionally biased region" description="Gly residues" evidence="1">
    <location>
        <begin position="68"/>
        <end position="100"/>
    </location>
</feature>
<proteinExistence type="predicted"/>
<sequence length="100" mass="10126">MSEPLNQAASITKLGRPTLDTLPDRRSKVAPPRERADPKKQDAARKALEDMFKGKSDSLAAFDPQESGGSGSSGSKGRGDGSGGGGWGKGPNGGGGGRSD</sequence>
<feature type="compositionally biased region" description="Polar residues" evidence="1">
    <location>
        <begin position="1"/>
        <end position="10"/>
    </location>
</feature>